<dbReference type="Gramene" id="novel_model_3248_5bd9a17a">
    <property type="protein sequence ID" value="cds.novel_model_3248_5bd9a17a"/>
    <property type="gene ID" value="novel_gene_1731_5bd9a17a"/>
</dbReference>
<keyword evidence="3" id="KW-1185">Reference proteome</keyword>
<evidence type="ECO:0000313" key="2">
    <source>
        <dbReference type="EnsemblPlants" id="cds.novel_model_3248_5bd9a17a"/>
    </source>
</evidence>
<name>A0A803QZF6_CANSA</name>
<evidence type="ECO:0000256" key="1">
    <source>
        <dbReference type="SAM" id="Phobius"/>
    </source>
</evidence>
<reference evidence="2" key="1">
    <citation type="submission" date="2018-11" db="EMBL/GenBank/DDBJ databases">
        <authorList>
            <person name="Grassa J C."/>
        </authorList>
    </citation>
    <scope>NUCLEOTIDE SEQUENCE [LARGE SCALE GENOMIC DNA]</scope>
</reference>
<organism evidence="2 3">
    <name type="scientific">Cannabis sativa</name>
    <name type="common">Hemp</name>
    <name type="synonym">Marijuana</name>
    <dbReference type="NCBI Taxonomy" id="3483"/>
    <lineage>
        <taxon>Eukaryota</taxon>
        <taxon>Viridiplantae</taxon>
        <taxon>Streptophyta</taxon>
        <taxon>Embryophyta</taxon>
        <taxon>Tracheophyta</taxon>
        <taxon>Spermatophyta</taxon>
        <taxon>Magnoliopsida</taxon>
        <taxon>eudicotyledons</taxon>
        <taxon>Gunneridae</taxon>
        <taxon>Pentapetalae</taxon>
        <taxon>rosids</taxon>
        <taxon>fabids</taxon>
        <taxon>Rosales</taxon>
        <taxon>Cannabaceae</taxon>
        <taxon>Cannabis</taxon>
    </lineage>
</organism>
<evidence type="ECO:0000313" key="3">
    <source>
        <dbReference type="Proteomes" id="UP000596661"/>
    </source>
</evidence>
<accession>A0A803QZF6</accession>
<dbReference type="Proteomes" id="UP000596661">
    <property type="component" value="Chromosome 3"/>
</dbReference>
<reference evidence="2" key="2">
    <citation type="submission" date="2021-03" db="UniProtKB">
        <authorList>
            <consortium name="EnsemblPlants"/>
        </authorList>
    </citation>
    <scope>IDENTIFICATION</scope>
</reference>
<feature type="transmembrane region" description="Helical" evidence="1">
    <location>
        <begin position="64"/>
        <end position="82"/>
    </location>
</feature>
<keyword evidence="1" id="KW-0472">Membrane</keyword>
<dbReference type="EnsemblPlants" id="novel_model_3248_5bd9a17a">
    <property type="protein sequence ID" value="cds.novel_model_3248_5bd9a17a"/>
    <property type="gene ID" value="novel_gene_1731_5bd9a17a"/>
</dbReference>
<dbReference type="EMBL" id="UZAU01000269">
    <property type="status" value="NOT_ANNOTATED_CDS"/>
    <property type="molecule type" value="Genomic_DNA"/>
</dbReference>
<sequence length="83" mass="9669">MLIASKPLWPSSPCTTLSTLPGERIQDHSWSRHLILSCSLCRQQSDMNHPQASLFKLATCNLDLRFFMWFLLMVYSLMYFSLI</sequence>
<keyword evidence="1" id="KW-0812">Transmembrane</keyword>
<keyword evidence="1" id="KW-1133">Transmembrane helix</keyword>
<dbReference type="AlphaFoldDB" id="A0A803QZF6"/>
<proteinExistence type="predicted"/>
<protein>
    <submittedName>
        <fullName evidence="2">Uncharacterized protein</fullName>
    </submittedName>
</protein>